<proteinExistence type="predicted"/>
<name>A0ABV7JBQ6_9GAMM</name>
<keyword evidence="1" id="KW-0812">Transmembrane</keyword>
<feature type="transmembrane region" description="Helical" evidence="1">
    <location>
        <begin position="356"/>
        <end position="380"/>
    </location>
</feature>
<reference evidence="3" key="1">
    <citation type="journal article" date="2019" name="Int. J. Syst. Evol. Microbiol.">
        <title>The Global Catalogue of Microorganisms (GCM) 10K type strain sequencing project: providing services to taxonomists for standard genome sequencing and annotation.</title>
        <authorList>
            <consortium name="The Broad Institute Genomics Platform"/>
            <consortium name="The Broad Institute Genome Sequencing Center for Infectious Disease"/>
            <person name="Wu L."/>
            <person name="Ma J."/>
        </authorList>
    </citation>
    <scope>NUCLEOTIDE SEQUENCE [LARGE SCALE GENOMIC DNA]</scope>
    <source>
        <strain evidence="3">KCTC 42953</strain>
    </source>
</reference>
<accession>A0ABV7JBQ6</accession>
<evidence type="ECO:0000313" key="2">
    <source>
        <dbReference type="EMBL" id="MFC3194096.1"/>
    </source>
</evidence>
<dbReference type="RefSeq" id="WP_077412368.1">
    <property type="nucleotide sequence ID" value="NZ_JBHRTS010000004.1"/>
</dbReference>
<keyword evidence="1" id="KW-0472">Membrane</keyword>
<evidence type="ECO:0000256" key="1">
    <source>
        <dbReference type="SAM" id="Phobius"/>
    </source>
</evidence>
<protein>
    <recommendedName>
        <fullName evidence="4">ABC-type uncharacterized transport system domain-containing protein</fullName>
    </recommendedName>
</protein>
<evidence type="ECO:0008006" key="4">
    <source>
        <dbReference type="Google" id="ProtNLM"/>
    </source>
</evidence>
<keyword evidence="1" id="KW-1133">Transmembrane helix</keyword>
<dbReference type="EMBL" id="JBHRTS010000004">
    <property type="protein sequence ID" value="MFC3194096.1"/>
    <property type="molecule type" value="Genomic_DNA"/>
</dbReference>
<dbReference type="Proteomes" id="UP001595533">
    <property type="component" value="Unassembled WGS sequence"/>
</dbReference>
<sequence length="386" mass="43880">MKQGLMIIGWLLLVMLSARLIDNFRMVDTYTDLLPQSAKNILHQQQGLTIEVYAQPESPAAQLVNNFLQPIVASVENAEVKYMDIDSQPQLKKKLGIEKLGEMLIYQGTEKFHLTTLSYEAFFNGLKRLSHQDGAWLVFLEGHQGKSFDAGVSLGYGQWLKALQAANYQVMVLPWSAQLKLPEKTRLLVLPAPARPFNLQQRLWLEQQVQQGISLLWLTDPMVTSVQPELSLLFDVVQTDAFHQGHLIIKSFPDHPVNQAFDRPLDLVEVMPYETANDVLWVNDQQQALASTSQLGASRLMVVGDSDFLADEHLFSGGNLEMSFRLIDWLLKRDERIDLPAIGRWQSELYFAANEVLWLAGLMLIVVPLLLLLGGLLVWFKFKRER</sequence>
<gene>
    <name evidence="2" type="ORF">ACFODZ_07575</name>
</gene>
<organism evidence="2 3">
    <name type="scientific">Marinicella sediminis</name>
    <dbReference type="NCBI Taxonomy" id="1792834"/>
    <lineage>
        <taxon>Bacteria</taxon>
        <taxon>Pseudomonadati</taxon>
        <taxon>Pseudomonadota</taxon>
        <taxon>Gammaproteobacteria</taxon>
        <taxon>Lysobacterales</taxon>
        <taxon>Marinicellaceae</taxon>
        <taxon>Marinicella</taxon>
    </lineage>
</organism>
<evidence type="ECO:0000313" key="3">
    <source>
        <dbReference type="Proteomes" id="UP001595533"/>
    </source>
</evidence>
<comment type="caution">
    <text evidence="2">The sequence shown here is derived from an EMBL/GenBank/DDBJ whole genome shotgun (WGS) entry which is preliminary data.</text>
</comment>
<keyword evidence="3" id="KW-1185">Reference proteome</keyword>